<comment type="caution">
    <text evidence="1">The sequence shown here is derived from an EMBL/GenBank/DDBJ whole genome shotgun (WGS) entry which is preliminary data.</text>
</comment>
<evidence type="ECO:0000313" key="2">
    <source>
        <dbReference type="Proteomes" id="UP000029628"/>
    </source>
</evidence>
<evidence type="ECO:0000313" key="1">
    <source>
        <dbReference type="EMBL" id="KGF46457.1"/>
    </source>
</evidence>
<dbReference type="EMBL" id="JRNT01000039">
    <property type="protein sequence ID" value="KGF46457.1"/>
    <property type="molecule type" value="Genomic_DNA"/>
</dbReference>
<protein>
    <submittedName>
        <fullName evidence="1">Uncharacterized protein</fullName>
    </submittedName>
</protein>
<name>A0A096BUP3_9FIRM</name>
<proteinExistence type="predicted"/>
<organism evidence="1 2">
    <name type="scientific">Veillonella montpellierensis DNF00314</name>
    <dbReference type="NCBI Taxonomy" id="1401067"/>
    <lineage>
        <taxon>Bacteria</taxon>
        <taxon>Bacillati</taxon>
        <taxon>Bacillota</taxon>
        <taxon>Negativicutes</taxon>
        <taxon>Veillonellales</taxon>
        <taxon>Veillonellaceae</taxon>
        <taxon>Veillonella</taxon>
    </lineage>
</organism>
<dbReference type="RefSeq" id="WP_038153169.1">
    <property type="nucleotide sequence ID" value="NZ_JRNT01000039.1"/>
</dbReference>
<reference evidence="1 2" key="1">
    <citation type="submission" date="2014-07" db="EMBL/GenBank/DDBJ databases">
        <authorList>
            <person name="McCorrison J."/>
            <person name="Sanka R."/>
            <person name="Torralba M."/>
            <person name="Gillis M."/>
            <person name="Haft D.H."/>
            <person name="Methe B."/>
            <person name="Sutton G."/>
            <person name="Nelson K.E."/>
        </authorList>
    </citation>
    <scope>NUCLEOTIDE SEQUENCE [LARGE SCALE GENOMIC DNA]</scope>
    <source>
        <strain evidence="1 2">DNF00314</strain>
    </source>
</reference>
<gene>
    <name evidence="1" type="ORF">HMPREF0872_08135</name>
</gene>
<keyword evidence="2" id="KW-1185">Reference proteome</keyword>
<accession>A0A096BUP3</accession>
<sequence>MSATLGHIHYWLYKKIQLIVTREQLIADRTRTVIDSLSDELHQMSLDTYGTPIDPTTALETIIDHSNIHGWLSNQIQIASVREATFIKDLLDCVDGKQALPTISAILESFAIQGKACAAIAKEQLSPITAETIYKELQNFYVNGMPCDGGDQIITQTTDTFSWVGNHRLQLPYWKTAGVDPKFMALAYQTWFESFVKELSPTHIFTVTEDNGEPIYTIKKE</sequence>
<dbReference type="Proteomes" id="UP000029628">
    <property type="component" value="Unassembled WGS sequence"/>
</dbReference>
<dbReference type="eggNOG" id="ENOG50322UQ">
    <property type="taxonomic scope" value="Bacteria"/>
</dbReference>
<dbReference type="AlphaFoldDB" id="A0A096BUP3"/>